<protein>
    <submittedName>
        <fullName evidence="3">Amidase</fullName>
        <ecNumber evidence="3">3.5.1.4</ecNumber>
    </submittedName>
</protein>
<dbReference type="PANTHER" id="PTHR11895:SF7">
    <property type="entry name" value="GLUTAMYL-TRNA(GLN) AMIDOTRANSFERASE SUBUNIT A, MITOCHONDRIAL"/>
    <property type="match status" value="1"/>
</dbReference>
<dbReference type="InterPro" id="IPR036928">
    <property type="entry name" value="AS_sf"/>
</dbReference>
<comment type="similarity">
    <text evidence="1">Belongs to the amidase family.</text>
</comment>
<evidence type="ECO:0000313" key="4">
    <source>
        <dbReference type="Proteomes" id="UP001596504"/>
    </source>
</evidence>
<sequence>MANTQPAELPATELLAAYAAGTLSPVEATEAALQRIADHDSAINAYCLVDGQRALQAARESENRWARGEPTGILDGVPTSIKDIFYTSGWPTLRGSHTITPDQPWREDAPATALLRNAGAVLLGKTTTPELAWKGVTDNPRDGVTRNPWNPLRTAGGSSGGGAAAVAAGMGPLALGTDGGGSVRIPAAFCGTATIKPTYGRIPLYPASPFGTLSHAGPMTTTVADTALMLDALAQPDPRDWSVIPAPSTPFRRDLTGDVRGLRIALSTDLGFGTHLDPQVRRAVTAAAHAFEELGATVEIADPGISDPVEDFHVLWFAGAAKATEHLTDAQREHMDPGLAEICRRGLTYSAQDYLEATNTRMQLGQRMAHFHQTYDLLLTPTIPIPPFEAGVEVPADATSPRWTGWTPFTYAFNMTQQPAMSIPCGRTDDGLPIGLQIVAARHDDATALRAAHAYEQAHPWQRTTTPRS</sequence>
<dbReference type="Pfam" id="PF01425">
    <property type="entry name" value="Amidase"/>
    <property type="match status" value="1"/>
</dbReference>
<keyword evidence="3" id="KW-0378">Hydrolase</keyword>
<dbReference type="InterPro" id="IPR000120">
    <property type="entry name" value="Amidase"/>
</dbReference>
<feature type="domain" description="Amidase" evidence="2">
    <location>
        <begin position="27"/>
        <end position="448"/>
    </location>
</feature>
<reference evidence="4" key="1">
    <citation type="journal article" date="2019" name="Int. J. Syst. Evol. Microbiol.">
        <title>The Global Catalogue of Microorganisms (GCM) 10K type strain sequencing project: providing services to taxonomists for standard genome sequencing and annotation.</title>
        <authorList>
            <consortium name="The Broad Institute Genomics Platform"/>
            <consortium name="The Broad Institute Genome Sequencing Center for Infectious Disease"/>
            <person name="Wu L."/>
            <person name="Ma J."/>
        </authorList>
    </citation>
    <scope>NUCLEOTIDE SEQUENCE [LARGE SCALE GENOMIC DNA]</scope>
    <source>
        <strain evidence="4">WLHS5</strain>
    </source>
</reference>
<dbReference type="RefSeq" id="WP_380664123.1">
    <property type="nucleotide sequence ID" value="NZ_JBHTCJ010000001.1"/>
</dbReference>
<accession>A0ABW2LD01</accession>
<dbReference type="EC" id="3.5.1.4" evidence="3"/>
<dbReference type="EMBL" id="JBHTCJ010000001">
    <property type="protein sequence ID" value="MFC7340372.1"/>
    <property type="molecule type" value="Genomic_DNA"/>
</dbReference>
<proteinExistence type="inferred from homology"/>
<dbReference type="Gene3D" id="3.90.1300.10">
    <property type="entry name" value="Amidase signature (AS) domain"/>
    <property type="match status" value="1"/>
</dbReference>
<keyword evidence="4" id="KW-1185">Reference proteome</keyword>
<dbReference type="GO" id="GO:0004040">
    <property type="term" value="F:amidase activity"/>
    <property type="evidence" value="ECO:0007669"/>
    <property type="project" value="UniProtKB-EC"/>
</dbReference>
<evidence type="ECO:0000256" key="1">
    <source>
        <dbReference type="ARBA" id="ARBA00009199"/>
    </source>
</evidence>
<evidence type="ECO:0000313" key="3">
    <source>
        <dbReference type="EMBL" id="MFC7340372.1"/>
    </source>
</evidence>
<dbReference type="Proteomes" id="UP001596504">
    <property type="component" value="Unassembled WGS sequence"/>
</dbReference>
<evidence type="ECO:0000259" key="2">
    <source>
        <dbReference type="Pfam" id="PF01425"/>
    </source>
</evidence>
<dbReference type="PROSITE" id="PS00571">
    <property type="entry name" value="AMIDASES"/>
    <property type="match status" value="1"/>
</dbReference>
<dbReference type="SUPFAM" id="SSF75304">
    <property type="entry name" value="Amidase signature (AS) enzymes"/>
    <property type="match status" value="1"/>
</dbReference>
<gene>
    <name evidence="3" type="ORF">ACFQRI_03030</name>
</gene>
<dbReference type="InterPro" id="IPR020556">
    <property type="entry name" value="Amidase_CS"/>
</dbReference>
<dbReference type="NCBIfam" id="NF004815">
    <property type="entry name" value="PRK06169.1"/>
    <property type="match status" value="1"/>
</dbReference>
<dbReference type="InterPro" id="IPR023631">
    <property type="entry name" value="Amidase_dom"/>
</dbReference>
<organism evidence="3 4">
    <name type="scientific">Saccharopolyspora griseoalba</name>
    <dbReference type="NCBI Taxonomy" id="1431848"/>
    <lineage>
        <taxon>Bacteria</taxon>
        <taxon>Bacillati</taxon>
        <taxon>Actinomycetota</taxon>
        <taxon>Actinomycetes</taxon>
        <taxon>Pseudonocardiales</taxon>
        <taxon>Pseudonocardiaceae</taxon>
        <taxon>Saccharopolyspora</taxon>
    </lineage>
</organism>
<dbReference type="PANTHER" id="PTHR11895">
    <property type="entry name" value="TRANSAMIDASE"/>
    <property type="match status" value="1"/>
</dbReference>
<name>A0ABW2LD01_9PSEU</name>
<comment type="caution">
    <text evidence="3">The sequence shown here is derived from an EMBL/GenBank/DDBJ whole genome shotgun (WGS) entry which is preliminary data.</text>
</comment>